<feature type="domain" description="Amidohydrolase 3" evidence="2">
    <location>
        <begin position="73"/>
        <end position="574"/>
    </location>
</feature>
<evidence type="ECO:0000313" key="3">
    <source>
        <dbReference type="EMBL" id="SFE71969.1"/>
    </source>
</evidence>
<feature type="signal peptide" evidence="1">
    <location>
        <begin position="1"/>
        <end position="19"/>
    </location>
</feature>
<dbReference type="Gene3D" id="3.20.20.140">
    <property type="entry name" value="Metal-dependent hydrolases"/>
    <property type="match status" value="1"/>
</dbReference>
<name>A0A1I2CUI5_9BACT</name>
<feature type="chain" id="PRO_5011652599" description="Amidohydrolase 3 domain-containing protein" evidence="1">
    <location>
        <begin position="20"/>
        <end position="605"/>
    </location>
</feature>
<dbReference type="Gene3D" id="2.30.40.10">
    <property type="entry name" value="Urease, subunit C, domain 1"/>
    <property type="match status" value="1"/>
</dbReference>
<organism evidence="3 4">
    <name type="scientific">Thermoflexibacter ruber</name>
    <dbReference type="NCBI Taxonomy" id="1003"/>
    <lineage>
        <taxon>Bacteria</taxon>
        <taxon>Pseudomonadati</taxon>
        <taxon>Bacteroidota</taxon>
        <taxon>Cytophagia</taxon>
        <taxon>Cytophagales</taxon>
        <taxon>Thermoflexibacteraceae</taxon>
        <taxon>Thermoflexibacter</taxon>
    </lineage>
</organism>
<accession>A0A1I2CUI5</accession>
<dbReference type="PANTHER" id="PTHR22642">
    <property type="entry name" value="IMIDAZOLONEPROPIONASE"/>
    <property type="match status" value="1"/>
</dbReference>
<dbReference type="SUPFAM" id="SSF51556">
    <property type="entry name" value="Metallo-dependent hydrolases"/>
    <property type="match status" value="1"/>
</dbReference>
<gene>
    <name evidence="3" type="ORF">SAMN04488541_1005160</name>
</gene>
<dbReference type="CDD" id="cd01300">
    <property type="entry name" value="YtcJ_like"/>
    <property type="match status" value="1"/>
</dbReference>
<proteinExistence type="predicted"/>
<dbReference type="OrthoDB" id="9767366at2"/>
<dbReference type="EMBL" id="FONY01000005">
    <property type="protein sequence ID" value="SFE71969.1"/>
    <property type="molecule type" value="Genomic_DNA"/>
</dbReference>
<dbReference type="Proteomes" id="UP000199513">
    <property type="component" value="Unassembled WGS sequence"/>
</dbReference>
<dbReference type="Pfam" id="PF07969">
    <property type="entry name" value="Amidohydro_3"/>
    <property type="match status" value="1"/>
</dbReference>
<dbReference type="Gene3D" id="3.10.310.70">
    <property type="match status" value="1"/>
</dbReference>
<dbReference type="InterPro" id="IPR013108">
    <property type="entry name" value="Amidohydro_3"/>
</dbReference>
<dbReference type="PANTHER" id="PTHR22642:SF21">
    <property type="entry name" value="PERIPLASMIC PROTEIN"/>
    <property type="match status" value="1"/>
</dbReference>
<reference evidence="3 4" key="1">
    <citation type="submission" date="2016-10" db="EMBL/GenBank/DDBJ databases">
        <authorList>
            <person name="de Groot N.N."/>
        </authorList>
    </citation>
    <scope>NUCLEOTIDE SEQUENCE [LARGE SCALE GENOMIC DNA]</scope>
    <source>
        <strain>GEY</strain>
        <strain evidence="4">DSM 9560</strain>
    </source>
</reference>
<keyword evidence="4" id="KW-1185">Reference proteome</keyword>
<evidence type="ECO:0000256" key="1">
    <source>
        <dbReference type="SAM" id="SignalP"/>
    </source>
</evidence>
<dbReference type="AlphaFoldDB" id="A0A1I2CUI5"/>
<dbReference type="InterPro" id="IPR032466">
    <property type="entry name" value="Metal_Hydrolase"/>
</dbReference>
<dbReference type="InterPro" id="IPR033932">
    <property type="entry name" value="YtcJ-like"/>
</dbReference>
<dbReference type="InterPro" id="IPR011059">
    <property type="entry name" value="Metal-dep_hydrolase_composite"/>
</dbReference>
<keyword evidence="1" id="KW-0732">Signal</keyword>
<dbReference type="SUPFAM" id="SSF51338">
    <property type="entry name" value="Composite domain of metallo-dependent hydrolases"/>
    <property type="match status" value="1"/>
</dbReference>
<protein>
    <recommendedName>
        <fullName evidence="2">Amidohydrolase 3 domain-containing protein</fullName>
    </recommendedName>
</protein>
<sequence length="605" mass="68052">MKYSLFFIFFLCWFGSGQAQKGKIVPDLIVHNATIYTLHAQQPTAQAIAVANGIIVQVGDNQSILKLKDKKTRVIDAGGRAIIPGIFDSHLHVIRGGRFYNSELRWDGVRSLKRALEILREQASRTPEGQWVRVVGGWNAYQFEEKRLPTLEEINEATGNVPTFILYLYGHAYLNKAGLRKLNIDENTPNPNGGWIEKDIKGQPTGLLVADPNAFILYSTLARLPELSDEEKLNSTKLYMAELNRLGITAVMDAGGGFQNYPDDYGITDKLCQTNELTLRIPFYLFAQKAGKELEDYSQWIRTVEIGKNCDEHEASNSKTQFFGRKKLEYYVQGGGENLVASAADFENFDKPRPELSPAMERQLKEVIGVLVKNRWAFRLHATYNESITRFLNVIEEVNKETPLNGLLWFFDHAETVSEENLMRIKALGGGIAIQHRMAFQGESFIKRYGKKAAEYAPPIKKMLDLGIRVGMGSDGTRVSSYNPWIGLYWLTTGKTIGGLKHLADDNLLDRKTALELYTVGSAKLINLDGDRGRLQVGYMADFVILTDDYFKVSEEKILEIEALMTVIGGKVVYGKDQFAQFAPLLPKATPAWSPINFYGGYQKK</sequence>
<dbReference type="STRING" id="1003.SAMN04488541_1005160"/>
<evidence type="ECO:0000259" key="2">
    <source>
        <dbReference type="Pfam" id="PF07969"/>
    </source>
</evidence>
<dbReference type="RefSeq" id="WP_091540741.1">
    <property type="nucleotide sequence ID" value="NZ_FONY01000005.1"/>
</dbReference>
<evidence type="ECO:0000313" key="4">
    <source>
        <dbReference type="Proteomes" id="UP000199513"/>
    </source>
</evidence>
<dbReference type="GO" id="GO:0016810">
    <property type="term" value="F:hydrolase activity, acting on carbon-nitrogen (but not peptide) bonds"/>
    <property type="evidence" value="ECO:0007669"/>
    <property type="project" value="InterPro"/>
</dbReference>